<dbReference type="Proteomes" id="UP001180842">
    <property type="component" value="Unassembled WGS sequence"/>
</dbReference>
<gene>
    <name evidence="1" type="ORF">P7H00_06015</name>
    <name evidence="2" type="ORF">P7H46_10550</name>
</gene>
<evidence type="ECO:0000313" key="1">
    <source>
        <dbReference type="EMBL" id="MDT2736692.1"/>
    </source>
</evidence>
<evidence type="ECO:0000313" key="3">
    <source>
        <dbReference type="Proteomes" id="UP001180842"/>
    </source>
</evidence>
<organism evidence="1 3">
    <name type="scientific">Enterococcus pseudoavium</name>
    <dbReference type="NCBI Taxonomy" id="44007"/>
    <lineage>
        <taxon>Bacteria</taxon>
        <taxon>Bacillati</taxon>
        <taxon>Bacillota</taxon>
        <taxon>Bacilli</taxon>
        <taxon>Lactobacillales</taxon>
        <taxon>Enterococcaceae</taxon>
        <taxon>Enterococcus</taxon>
    </lineage>
</organism>
<dbReference type="AlphaFoldDB" id="A0AAE4I221"/>
<comment type="caution">
    <text evidence="1">The sequence shown here is derived from an EMBL/GenBank/DDBJ whole genome shotgun (WGS) entry which is preliminary data.</text>
</comment>
<accession>A0AAE4I221</accession>
<evidence type="ECO:0000313" key="4">
    <source>
        <dbReference type="Proteomes" id="UP001269061"/>
    </source>
</evidence>
<dbReference type="RefSeq" id="WP_067622042.1">
    <property type="nucleotide sequence ID" value="NZ_BAAAXL010000013.1"/>
</dbReference>
<protein>
    <submittedName>
        <fullName evidence="1">Uncharacterized protein</fullName>
    </submittedName>
</protein>
<name>A0AAE4I221_9ENTE</name>
<evidence type="ECO:0000313" key="2">
    <source>
        <dbReference type="EMBL" id="MDT2771278.1"/>
    </source>
</evidence>
<dbReference type="Proteomes" id="UP001269061">
    <property type="component" value="Unassembled WGS sequence"/>
</dbReference>
<dbReference type="EMBL" id="JARQAZ010000008">
    <property type="protein sequence ID" value="MDT2771278.1"/>
    <property type="molecule type" value="Genomic_DNA"/>
</dbReference>
<reference evidence="1 4" key="1">
    <citation type="submission" date="2023-03" db="EMBL/GenBank/DDBJ databases">
        <authorList>
            <person name="Shen W."/>
            <person name="Cai J."/>
        </authorList>
    </citation>
    <scope>NUCLEOTIDE SEQUENCE</scope>
    <source>
        <strain evidence="1">P69-2</strain>
        <strain evidence="2 4">Y59</strain>
    </source>
</reference>
<sequence length="77" mass="8917">MKKIAGYFFQKPLVLDDKRPFEIHLPTDNLYDGNDSVLESNKMILCEIGKKYDLAIENLHNFFIISEISDVVGKERV</sequence>
<dbReference type="EMBL" id="JARQAI010000005">
    <property type="protein sequence ID" value="MDT2736692.1"/>
    <property type="molecule type" value="Genomic_DNA"/>
</dbReference>
<keyword evidence="4" id="KW-1185">Reference proteome</keyword>
<proteinExistence type="predicted"/>